<evidence type="ECO:0000313" key="2">
    <source>
        <dbReference type="Proteomes" id="UP000289738"/>
    </source>
</evidence>
<evidence type="ECO:0000313" key="1">
    <source>
        <dbReference type="EMBL" id="RYR29965.1"/>
    </source>
</evidence>
<sequence length="240" mass="27803">MGEGNVAAEEGEFSVGMEFGSRESTFYAKCKGYDVGCDWLIRASLIQKKGCWEIKSYNGKHTCTMGQFHNIMPSWTQTQLQMILGNIMVNRFDRHNEMFEVRKMQDGYIYTINLAQRHCNCGHFLVKRLSYCHVLICCANQRLDWQVYVQGMYKMSKIYKVYRGEFVPMSDPSTWARYEGAKLMTNWTLRCTTKRRPKSTRYLNEMDSRDMCAPCRCIICGRVDDALSAQVQVLSEVNSG</sequence>
<organism evidence="1 2">
    <name type="scientific">Arachis hypogaea</name>
    <name type="common">Peanut</name>
    <dbReference type="NCBI Taxonomy" id="3818"/>
    <lineage>
        <taxon>Eukaryota</taxon>
        <taxon>Viridiplantae</taxon>
        <taxon>Streptophyta</taxon>
        <taxon>Embryophyta</taxon>
        <taxon>Tracheophyta</taxon>
        <taxon>Spermatophyta</taxon>
        <taxon>Magnoliopsida</taxon>
        <taxon>eudicotyledons</taxon>
        <taxon>Gunneridae</taxon>
        <taxon>Pentapetalae</taxon>
        <taxon>rosids</taxon>
        <taxon>fabids</taxon>
        <taxon>Fabales</taxon>
        <taxon>Fabaceae</taxon>
        <taxon>Papilionoideae</taxon>
        <taxon>50 kb inversion clade</taxon>
        <taxon>dalbergioids sensu lato</taxon>
        <taxon>Dalbergieae</taxon>
        <taxon>Pterocarpus clade</taxon>
        <taxon>Arachis</taxon>
    </lineage>
</organism>
<dbReference type="Proteomes" id="UP000289738">
    <property type="component" value="Chromosome B01"/>
</dbReference>
<evidence type="ECO:0008006" key="3">
    <source>
        <dbReference type="Google" id="ProtNLM"/>
    </source>
</evidence>
<name>A0A445AU49_ARAHY</name>
<reference evidence="1 2" key="1">
    <citation type="submission" date="2019-01" db="EMBL/GenBank/DDBJ databases">
        <title>Sequencing of cultivated peanut Arachis hypogaea provides insights into genome evolution and oil improvement.</title>
        <authorList>
            <person name="Chen X."/>
        </authorList>
    </citation>
    <scope>NUCLEOTIDE SEQUENCE [LARGE SCALE GENOMIC DNA]</scope>
    <source>
        <strain evidence="2">cv. Fuhuasheng</strain>
        <tissue evidence="1">Leaves</tissue>
    </source>
</reference>
<gene>
    <name evidence="1" type="ORF">Ahy_B01g054683</name>
</gene>
<dbReference type="EMBL" id="SDMP01000011">
    <property type="protein sequence ID" value="RYR29965.1"/>
    <property type="molecule type" value="Genomic_DNA"/>
</dbReference>
<proteinExistence type="predicted"/>
<keyword evidence="2" id="KW-1185">Reference proteome</keyword>
<accession>A0A445AU49</accession>
<dbReference type="AlphaFoldDB" id="A0A445AU49"/>
<protein>
    <recommendedName>
        <fullName evidence="3">Transposase MuDR plant domain-containing protein</fullName>
    </recommendedName>
</protein>
<comment type="caution">
    <text evidence="1">The sequence shown here is derived from an EMBL/GenBank/DDBJ whole genome shotgun (WGS) entry which is preliminary data.</text>
</comment>